<gene>
    <name evidence="7" type="ORF">PVE99_04985</name>
</gene>
<evidence type="ECO:0000256" key="4">
    <source>
        <dbReference type="ARBA" id="ARBA00022989"/>
    </source>
</evidence>
<dbReference type="InterPro" id="IPR010070">
    <property type="entry name" value="YjcZ-like"/>
</dbReference>
<dbReference type="AlphaFoldDB" id="A0ABD4WNE0"/>
<reference evidence="7 8" key="1">
    <citation type="submission" date="2023-02" db="EMBL/GenBank/DDBJ databases">
        <authorList>
            <person name="Olszewska D."/>
        </authorList>
    </citation>
    <scope>NUCLEOTIDE SEQUENCE [LARGE SCALE GENOMIC DNA]</scope>
    <source>
        <strain evidence="7 8">FDU301</strain>
    </source>
</reference>
<evidence type="ECO:0000256" key="5">
    <source>
        <dbReference type="ARBA" id="ARBA00023136"/>
    </source>
</evidence>
<evidence type="ECO:0000313" key="8">
    <source>
        <dbReference type="Proteomes" id="UP001213771"/>
    </source>
</evidence>
<evidence type="ECO:0000256" key="3">
    <source>
        <dbReference type="ARBA" id="ARBA00022692"/>
    </source>
</evidence>
<dbReference type="NCBIfam" id="TIGR01732">
    <property type="entry name" value="tiny_TM_bacill"/>
    <property type="match status" value="1"/>
</dbReference>
<dbReference type="RefSeq" id="WP_098548724.1">
    <property type="nucleotide sequence ID" value="NZ_JARAOX010000148.1"/>
</dbReference>
<dbReference type="EMBL" id="JARAOX010000148">
    <property type="protein sequence ID" value="MDD9781751.1"/>
    <property type="molecule type" value="Genomic_DNA"/>
</dbReference>
<dbReference type="Proteomes" id="UP001213771">
    <property type="component" value="Unassembled WGS sequence"/>
</dbReference>
<keyword evidence="3 6" id="KW-0812">Transmembrane</keyword>
<dbReference type="GO" id="GO:0016020">
    <property type="term" value="C:membrane"/>
    <property type="evidence" value="ECO:0007669"/>
    <property type="project" value="UniProtKB-SubCell"/>
</dbReference>
<comment type="similarity">
    <text evidence="2">Belongs to the SscA family.</text>
</comment>
<evidence type="ECO:0000256" key="6">
    <source>
        <dbReference type="SAM" id="Phobius"/>
    </source>
</evidence>
<evidence type="ECO:0000256" key="1">
    <source>
        <dbReference type="ARBA" id="ARBA00004167"/>
    </source>
</evidence>
<organism evidence="7 8">
    <name type="scientific">Priestia megaterium</name>
    <name type="common">Bacillus megaterium</name>
    <dbReference type="NCBI Taxonomy" id="1404"/>
    <lineage>
        <taxon>Bacteria</taxon>
        <taxon>Bacillati</taxon>
        <taxon>Bacillota</taxon>
        <taxon>Bacilli</taxon>
        <taxon>Bacillales</taxon>
        <taxon>Bacillaceae</taxon>
        <taxon>Priestia</taxon>
    </lineage>
</organism>
<feature type="transmembrane region" description="Helical" evidence="6">
    <location>
        <begin position="29"/>
        <end position="50"/>
    </location>
</feature>
<comment type="subcellular location">
    <subcellularLocation>
        <location evidence="1">Membrane</location>
        <topology evidence="1">Single-pass membrane protein</topology>
    </subcellularLocation>
</comment>
<protein>
    <submittedName>
        <fullName evidence="7">YjcZ family sporulation protein</fullName>
    </submittedName>
</protein>
<evidence type="ECO:0000256" key="2">
    <source>
        <dbReference type="ARBA" id="ARBA00010221"/>
    </source>
</evidence>
<proteinExistence type="inferred from homology"/>
<accession>A0ABD4WNE0</accession>
<dbReference type="Pfam" id="PF09680">
    <property type="entry name" value="YjcZ_2"/>
    <property type="match status" value="1"/>
</dbReference>
<name>A0ABD4WNE0_PRIMG</name>
<keyword evidence="5 6" id="KW-0472">Membrane</keyword>
<sequence>MCCFGGFSGGYGYGGGSGYSSGGGFGSSFALIVVLFILLVIVGCSCFSGGNY</sequence>
<keyword evidence="4 6" id="KW-1133">Transmembrane helix</keyword>
<comment type="caution">
    <text evidence="7">The sequence shown here is derived from an EMBL/GenBank/DDBJ whole genome shotgun (WGS) entry which is preliminary data.</text>
</comment>
<evidence type="ECO:0000313" key="7">
    <source>
        <dbReference type="EMBL" id="MDD9781751.1"/>
    </source>
</evidence>